<comment type="function">
    <text evidence="6">Plays a central role in 2-thiolation of mcm(5)S(2)U at tRNA wobble positions of tRNA(Lys), tRNA(Glu) and tRNA(Gln). Directly binds tRNAs and probably acts by catalyzing adenylation of tRNAs, an intermediate required for 2-thiolation. It is unclear whether it acts as a sulfurtransferase that transfers sulfur from thiocarboxylated URM1 onto the uridine of tRNAs at wobble position.</text>
</comment>
<dbReference type="VEuPathDB" id="TriTrypDB:LDHU3_36.8480"/>
<evidence type="ECO:0000256" key="7">
    <source>
        <dbReference type="SAM" id="MobiDB-lite"/>
    </source>
</evidence>
<protein>
    <recommendedName>
        <fullName evidence="6">Cytoplasmic tRNA 2-thiolation protein 1</fullName>
        <ecNumber evidence="6">2.7.7.-</ecNumber>
    </recommendedName>
    <alternativeName>
        <fullName evidence="6">Cytoplasmic tRNA adenylyltransferase 1</fullName>
    </alternativeName>
</protein>
<dbReference type="InterPro" id="IPR054306">
    <property type="entry name" value="TtuA-like_LIM_N"/>
</dbReference>
<name>A0A504XU08_LEIDO</name>
<keyword evidence="4 6" id="KW-0819">tRNA processing</keyword>
<dbReference type="FunFam" id="3.40.50.620:FF:000269">
    <property type="entry name" value="Cytoplasmic tRNA 2-thiolation protein 1"/>
    <property type="match status" value="1"/>
</dbReference>
<comment type="similarity">
    <text evidence="6">Belongs to the TtcA family. CTU1/NCS6/ATPBD3 subfamily.</text>
</comment>
<feature type="domain" description="Cytoplasmic tRNA 2-thiolation protein 1 C-terminal" evidence="9">
    <location>
        <begin position="842"/>
        <end position="868"/>
    </location>
</feature>
<dbReference type="CDD" id="cd01713">
    <property type="entry name" value="CTU1-like"/>
    <property type="match status" value="1"/>
</dbReference>
<feature type="domain" description="2-thiouridine synthetase TtuA-like N-terminal LIM" evidence="10">
    <location>
        <begin position="563"/>
        <end position="587"/>
    </location>
</feature>
<dbReference type="InterPro" id="IPR011063">
    <property type="entry name" value="TilS/TtcA_N"/>
</dbReference>
<dbReference type="UniPathway" id="UPA00988"/>
<dbReference type="Pfam" id="PF22082">
    <property type="entry name" value="TtuA_LIM_N"/>
    <property type="match status" value="1"/>
</dbReference>
<dbReference type="GO" id="GO:0005739">
    <property type="term" value="C:mitochondrion"/>
    <property type="evidence" value="ECO:0007669"/>
    <property type="project" value="TreeGrafter"/>
</dbReference>
<evidence type="ECO:0000313" key="12">
    <source>
        <dbReference type="Proteomes" id="UP000318821"/>
    </source>
</evidence>
<keyword evidence="3 6" id="KW-0808">Transferase</keyword>
<organism evidence="11 12">
    <name type="scientific">Leishmania donovani</name>
    <dbReference type="NCBI Taxonomy" id="5661"/>
    <lineage>
        <taxon>Eukaryota</taxon>
        <taxon>Discoba</taxon>
        <taxon>Euglenozoa</taxon>
        <taxon>Kinetoplastea</taxon>
        <taxon>Metakinetoplastina</taxon>
        <taxon>Trypanosomatida</taxon>
        <taxon>Trypanosomatidae</taxon>
        <taxon>Leishmaniinae</taxon>
        <taxon>Leishmania</taxon>
    </lineage>
</organism>
<sequence>MSTRTVCPHCGQGMRFEAMKAHLDCCGEPAPLTTPQQSSPAKCPVPTAAEKPASGLDYYHRLNNLSCLSRQSRSTSDGGRNCSSASPVGEDAAMTQQLMYSSSSLAVDVVTSDFRASVPSREHAAAKPQRRPSPSSVANSNVSGGATSLPTTPLPLPPSIQVNLRSSSRETGVPSRVVGVGLHSAPGVRSYRRPQSTEPLTASSAAVARATSSKPRSTTEHIASAAASSHPPLGAHTDTLDGASAAADDSALPSTIAELSSAHSAAPTAMSTRRAYETPIAVSSAASAVSSVTSSKRPTPQLSSFAIRLRGSKGSSCPAQKTAESDSCVPSMRLHDSDAVGDTQQATGNIYAASSLRSASTAMTQLKTSLSQMQRLVRLQQGQLSALLRAHGDLQRQVTVQHGAYNEMVQRSMSQRAEMEAALQKHTAQWRRQQAAMQESVAALWDIVSDIHQHLHNNGRLPAKILAASRQTEESAYYSDIASFVQADVAAPSLVPASLLARKDDPLLPAQASVSAFANGFTRPSAPSSACALGFASAAAGPSATAARAQRCRAVMPPPKFLCAKCGAERAAVKRPRNGQLLCRECFFALFEGEIHDTIQAERLFAPGDVVACGASGGKDSTVLIHLLDTLSKRHNYGIRIELVSVDEGIAGYRDDSLETVKRNSACYGLPLHILSYRDIFGWTMDDIVRVVGLRNNCTFCGVFRRQALEKGAVLVKADKIATGHNADDMAETILMNLLRADAPRLSRCTSAVSAGEGILPRVKPLKYAYEKEIVLYAHFKKLDYFTTECTYAKEAFRGTARTLVKDLEALRPRSIADTVYSGEHLEVQEQEAVPASMPKPCEKCSYLTSQRLCRACVLLESLARGDPCAALTRTTV</sequence>
<comment type="caution">
    <text evidence="11">The sequence shown here is derived from an EMBL/GenBank/DDBJ whole genome shotgun (WGS) entry which is preliminary data.</text>
</comment>
<dbReference type="VEuPathDB" id="TriTrypDB:LDHU3_36.8470"/>
<keyword evidence="2 6" id="KW-0820">tRNA-binding</keyword>
<dbReference type="Pfam" id="PF16503">
    <property type="entry name" value="zn-ribbon_14"/>
    <property type="match status" value="1"/>
</dbReference>
<dbReference type="VEuPathDB" id="TriTrypDB:LdCL_360071300"/>
<dbReference type="VEuPathDB" id="TriTrypDB:LdBPK_366380.1"/>
<comment type="pathway">
    <text evidence="6">tRNA modification; 5-methoxycarbonylmethyl-2-thiouridine-tRNA biosynthesis.</text>
</comment>
<feature type="compositionally biased region" description="Polar residues" evidence="7">
    <location>
        <begin position="160"/>
        <end position="170"/>
    </location>
</feature>
<dbReference type="PANTHER" id="PTHR11807">
    <property type="entry name" value="ATPASES OF THE PP SUPERFAMILY-RELATED"/>
    <property type="match status" value="1"/>
</dbReference>
<dbReference type="AlphaFoldDB" id="A0A504XU08"/>
<evidence type="ECO:0000256" key="1">
    <source>
        <dbReference type="ARBA" id="ARBA00022490"/>
    </source>
</evidence>
<reference evidence="12" key="1">
    <citation type="submission" date="2019-02" db="EMBL/GenBank/DDBJ databases">
        <title>FDA dAtabase for Regulatory Grade micrObial Sequences (FDA-ARGOS): Supporting development and validation of Infectious Disease Dx tests.</title>
        <authorList>
            <person name="Duncan R."/>
            <person name="Fisher C."/>
            <person name="Tallon L."/>
            <person name="Sadzewicz L."/>
            <person name="Sengamalay N."/>
            <person name="Ott S."/>
            <person name="Godinez A."/>
            <person name="Nagaraj S."/>
            <person name="Vavikolanu K."/>
            <person name="Vyas G."/>
            <person name="Nadendla S."/>
            <person name="Aluvathingal J."/>
            <person name="Sichtig H."/>
        </authorList>
    </citation>
    <scope>NUCLEOTIDE SEQUENCE [LARGE SCALE GENOMIC DNA]</scope>
    <source>
        <strain evidence="12">FDAARGOS_360</strain>
    </source>
</reference>
<dbReference type="GO" id="GO:0016779">
    <property type="term" value="F:nucleotidyltransferase activity"/>
    <property type="evidence" value="ECO:0007669"/>
    <property type="project" value="UniProtKB-UniRule"/>
</dbReference>
<dbReference type="InterPro" id="IPR032442">
    <property type="entry name" value="CTU1_C"/>
</dbReference>
<evidence type="ECO:0000259" key="9">
    <source>
        <dbReference type="Pfam" id="PF16503"/>
    </source>
</evidence>
<dbReference type="GO" id="GO:0002144">
    <property type="term" value="C:cytosolic tRNA wobble base thiouridylase complex"/>
    <property type="evidence" value="ECO:0007669"/>
    <property type="project" value="TreeGrafter"/>
</dbReference>
<evidence type="ECO:0000259" key="10">
    <source>
        <dbReference type="Pfam" id="PF22082"/>
    </source>
</evidence>
<evidence type="ECO:0000256" key="2">
    <source>
        <dbReference type="ARBA" id="ARBA00022555"/>
    </source>
</evidence>
<gene>
    <name evidence="11" type="ORF">CGC20_19085</name>
</gene>
<dbReference type="VEuPathDB" id="TriTrypDB:LdCL_360071400"/>
<evidence type="ECO:0000256" key="6">
    <source>
        <dbReference type="HAMAP-Rule" id="MF_03053"/>
    </source>
</evidence>
<comment type="subcellular location">
    <subcellularLocation>
        <location evidence="6">Cytoplasm</location>
    </subcellularLocation>
</comment>
<accession>A0A504XU08</accession>
<evidence type="ECO:0000256" key="4">
    <source>
        <dbReference type="ARBA" id="ARBA00022694"/>
    </source>
</evidence>
<dbReference type="EMBL" id="RHLD01000001">
    <property type="protein sequence ID" value="TPP49540.1"/>
    <property type="molecule type" value="Genomic_DNA"/>
</dbReference>
<dbReference type="HAMAP" id="MF_03053">
    <property type="entry name" value="CTU1"/>
    <property type="match status" value="1"/>
</dbReference>
<evidence type="ECO:0000256" key="5">
    <source>
        <dbReference type="ARBA" id="ARBA00022884"/>
    </source>
</evidence>
<dbReference type="Pfam" id="PF01171">
    <property type="entry name" value="ATP_bind_3"/>
    <property type="match status" value="1"/>
</dbReference>
<evidence type="ECO:0000256" key="3">
    <source>
        <dbReference type="ARBA" id="ARBA00022679"/>
    </source>
</evidence>
<dbReference type="InterPro" id="IPR056369">
    <property type="entry name" value="CTU1-like_ATP-bd"/>
</dbReference>
<dbReference type="GO" id="GO:0000049">
    <property type="term" value="F:tRNA binding"/>
    <property type="evidence" value="ECO:0007669"/>
    <property type="project" value="UniProtKB-UniRule"/>
</dbReference>
<dbReference type="GO" id="GO:0002143">
    <property type="term" value="P:tRNA wobble position uridine thiolation"/>
    <property type="evidence" value="ECO:0007669"/>
    <property type="project" value="TreeGrafter"/>
</dbReference>
<feature type="compositionally biased region" description="Low complexity" evidence="7">
    <location>
        <begin position="132"/>
        <end position="151"/>
    </location>
</feature>
<dbReference type="PANTHER" id="PTHR11807:SF12">
    <property type="entry name" value="CYTOPLASMIC TRNA 2-THIOLATION PROTEIN 1"/>
    <property type="match status" value="1"/>
</dbReference>
<feature type="domain" description="tRNA(Ile)-lysidine/2-thiocytidine synthase N-terminal" evidence="8">
    <location>
        <begin position="612"/>
        <end position="798"/>
    </location>
</feature>
<feature type="region of interest" description="Disordered" evidence="7">
    <location>
        <begin position="120"/>
        <end position="246"/>
    </location>
</feature>
<evidence type="ECO:0000313" key="11">
    <source>
        <dbReference type="EMBL" id="TPP49540.1"/>
    </source>
</evidence>
<dbReference type="SUPFAM" id="SSF52402">
    <property type="entry name" value="Adenine nucleotide alpha hydrolases-like"/>
    <property type="match status" value="1"/>
</dbReference>
<dbReference type="Proteomes" id="UP000318821">
    <property type="component" value="Unassembled WGS sequence"/>
</dbReference>
<evidence type="ECO:0000259" key="8">
    <source>
        <dbReference type="Pfam" id="PF01171"/>
    </source>
</evidence>
<dbReference type="EC" id="2.7.7.-" evidence="6"/>
<feature type="compositionally biased region" description="Low complexity" evidence="7">
    <location>
        <begin position="201"/>
        <end position="213"/>
    </location>
</feature>
<proteinExistence type="inferred from homology"/>
<dbReference type="Gene3D" id="3.40.50.620">
    <property type="entry name" value="HUPs"/>
    <property type="match status" value="1"/>
</dbReference>
<dbReference type="InterPro" id="IPR000541">
    <property type="entry name" value="Ncs6/Tuc1/Ctu1"/>
</dbReference>
<dbReference type="VEuPathDB" id="TriTrypDB:LdBPK_366390.1"/>
<keyword evidence="5 6" id="KW-0694">RNA-binding</keyword>
<keyword evidence="1 6" id="KW-0963">Cytoplasm</keyword>
<dbReference type="GO" id="GO:0032447">
    <property type="term" value="P:protein urmylation"/>
    <property type="evidence" value="ECO:0007669"/>
    <property type="project" value="UniProtKB-UniRule"/>
</dbReference>
<dbReference type="InterPro" id="IPR014729">
    <property type="entry name" value="Rossmann-like_a/b/a_fold"/>
</dbReference>